<accession>A0ABW3A1H8</accession>
<organism evidence="1 2">
    <name type="scientific">Micromonospora azadirachtae</name>
    <dbReference type="NCBI Taxonomy" id="1970735"/>
    <lineage>
        <taxon>Bacteria</taxon>
        <taxon>Bacillati</taxon>
        <taxon>Actinomycetota</taxon>
        <taxon>Actinomycetes</taxon>
        <taxon>Micromonosporales</taxon>
        <taxon>Micromonosporaceae</taxon>
        <taxon>Micromonospora</taxon>
    </lineage>
</organism>
<evidence type="ECO:0000313" key="1">
    <source>
        <dbReference type="EMBL" id="MFD0784751.1"/>
    </source>
</evidence>
<dbReference type="Proteomes" id="UP001597053">
    <property type="component" value="Unassembled WGS sequence"/>
</dbReference>
<evidence type="ECO:0000313" key="2">
    <source>
        <dbReference type="Proteomes" id="UP001597053"/>
    </source>
</evidence>
<sequence>MHRKRMIEIHKLAERIEAELASGRADDADLSDEQVEKVAEVLRPAPVELPSIARRVVRRSAGYVAAGPLAPALLASLACAVA</sequence>
<name>A0ABW3A1H8_9ACTN</name>
<keyword evidence="2" id="KW-1185">Reference proteome</keyword>
<proteinExistence type="predicted"/>
<gene>
    <name evidence="1" type="ORF">ACFQZ8_12640</name>
</gene>
<comment type="caution">
    <text evidence="1">The sequence shown here is derived from an EMBL/GenBank/DDBJ whole genome shotgun (WGS) entry which is preliminary data.</text>
</comment>
<reference evidence="2" key="1">
    <citation type="journal article" date="2019" name="Int. J. Syst. Evol. Microbiol.">
        <title>The Global Catalogue of Microorganisms (GCM) 10K type strain sequencing project: providing services to taxonomists for standard genome sequencing and annotation.</title>
        <authorList>
            <consortium name="The Broad Institute Genomics Platform"/>
            <consortium name="The Broad Institute Genome Sequencing Center for Infectious Disease"/>
            <person name="Wu L."/>
            <person name="Ma J."/>
        </authorList>
    </citation>
    <scope>NUCLEOTIDE SEQUENCE [LARGE SCALE GENOMIC DNA]</scope>
    <source>
        <strain evidence="2">JCM 32148</strain>
    </source>
</reference>
<protein>
    <recommendedName>
        <fullName evidence="3">DUF3618 domain-containing protein</fullName>
    </recommendedName>
</protein>
<evidence type="ECO:0008006" key="3">
    <source>
        <dbReference type="Google" id="ProtNLM"/>
    </source>
</evidence>
<dbReference type="EMBL" id="JBHTHM010000533">
    <property type="protein sequence ID" value="MFD0784751.1"/>
    <property type="molecule type" value="Genomic_DNA"/>
</dbReference>